<dbReference type="PROSITE" id="PS50931">
    <property type="entry name" value="HTH_LYSR"/>
    <property type="match status" value="1"/>
</dbReference>
<dbReference type="PRINTS" id="PR00039">
    <property type="entry name" value="HTHLYSR"/>
</dbReference>
<dbReference type="InterPro" id="IPR000847">
    <property type="entry name" value="LysR_HTH_N"/>
</dbReference>
<dbReference type="InterPro" id="IPR050176">
    <property type="entry name" value="LTTR"/>
</dbReference>
<evidence type="ECO:0000256" key="4">
    <source>
        <dbReference type="ARBA" id="ARBA00023163"/>
    </source>
</evidence>
<dbReference type="InterPro" id="IPR005119">
    <property type="entry name" value="LysR_subst-bd"/>
</dbReference>
<evidence type="ECO:0000313" key="7">
    <source>
        <dbReference type="Proteomes" id="UP001379533"/>
    </source>
</evidence>
<dbReference type="Pfam" id="PF00126">
    <property type="entry name" value="HTH_1"/>
    <property type="match status" value="1"/>
</dbReference>
<dbReference type="Proteomes" id="UP001379533">
    <property type="component" value="Chromosome"/>
</dbReference>
<evidence type="ECO:0000256" key="2">
    <source>
        <dbReference type="ARBA" id="ARBA00023015"/>
    </source>
</evidence>
<reference evidence="6 7" key="1">
    <citation type="submission" date="2021-12" db="EMBL/GenBank/DDBJ databases">
        <title>Discovery of the Pendulisporaceae a myxobacterial family with distinct sporulation behavior and unique specialized metabolism.</title>
        <authorList>
            <person name="Garcia R."/>
            <person name="Popoff A."/>
            <person name="Bader C.D."/>
            <person name="Loehr J."/>
            <person name="Walesch S."/>
            <person name="Walt C."/>
            <person name="Boldt J."/>
            <person name="Bunk B."/>
            <person name="Haeckl F.J.F.P.J."/>
            <person name="Gunesch A.P."/>
            <person name="Birkelbach J."/>
            <person name="Nuebel U."/>
            <person name="Pietschmann T."/>
            <person name="Bach T."/>
            <person name="Mueller R."/>
        </authorList>
    </citation>
    <scope>NUCLEOTIDE SEQUENCE [LARGE SCALE GENOMIC DNA]</scope>
    <source>
        <strain evidence="6 7">MSr12523</strain>
    </source>
</reference>
<dbReference type="Gene3D" id="1.10.10.10">
    <property type="entry name" value="Winged helix-like DNA-binding domain superfamily/Winged helix DNA-binding domain"/>
    <property type="match status" value="1"/>
</dbReference>
<dbReference type="Gene3D" id="3.40.190.10">
    <property type="entry name" value="Periplasmic binding protein-like II"/>
    <property type="match status" value="2"/>
</dbReference>
<evidence type="ECO:0000256" key="3">
    <source>
        <dbReference type="ARBA" id="ARBA00023125"/>
    </source>
</evidence>
<keyword evidence="7" id="KW-1185">Reference proteome</keyword>
<keyword evidence="2" id="KW-0805">Transcription regulation</keyword>
<dbReference type="PANTHER" id="PTHR30579:SF7">
    <property type="entry name" value="HTH-TYPE TRANSCRIPTIONAL REGULATOR LRHA-RELATED"/>
    <property type="match status" value="1"/>
</dbReference>
<protein>
    <submittedName>
        <fullName evidence="6">LysR substrate-binding domain-containing protein</fullName>
    </submittedName>
</protein>
<name>A0ABZ2K961_9BACT</name>
<evidence type="ECO:0000313" key="6">
    <source>
        <dbReference type="EMBL" id="WXA93650.1"/>
    </source>
</evidence>
<accession>A0ABZ2K961</accession>
<dbReference type="EMBL" id="CP089982">
    <property type="protein sequence ID" value="WXA93650.1"/>
    <property type="molecule type" value="Genomic_DNA"/>
</dbReference>
<organism evidence="6 7">
    <name type="scientific">Pendulispora brunnea</name>
    <dbReference type="NCBI Taxonomy" id="2905690"/>
    <lineage>
        <taxon>Bacteria</taxon>
        <taxon>Pseudomonadati</taxon>
        <taxon>Myxococcota</taxon>
        <taxon>Myxococcia</taxon>
        <taxon>Myxococcales</taxon>
        <taxon>Sorangiineae</taxon>
        <taxon>Pendulisporaceae</taxon>
        <taxon>Pendulispora</taxon>
    </lineage>
</organism>
<dbReference type="RefSeq" id="WP_394844250.1">
    <property type="nucleotide sequence ID" value="NZ_CP089982.1"/>
</dbReference>
<dbReference type="SUPFAM" id="SSF46785">
    <property type="entry name" value="Winged helix' DNA-binding domain"/>
    <property type="match status" value="1"/>
</dbReference>
<gene>
    <name evidence="6" type="ORF">LZC95_45255</name>
</gene>
<proteinExistence type="inferred from homology"/>
<evidence type="ECO:0000259" key="5">
    <source>
        <dbReference type="PROSITE" id="PS50931"/>
    </source>
</evidence>
<dbReference type="PANTHER" id="PTHR30579">
    <property type="entry name" value="TRANSCRIPTIONAL REGULATOR"/>
    <property type="match status" value="1"/>
</dbReference>
<feature type="domain" description="HTH lysR-type" evidence="5">
    <location>
        <begin position="5"/>
        <end position="62"/>
    </location>
</feature>
<sequence>MFPTYDSELLRSLVAIADAGNFAKAAARLGITQSTISQQMKRLEEQVDQPLFSASGRCRVLTESGELLLGYARKILALNESAHIAMQHGVLGGVVRVGVVQDFADTRFPHALRSFARRHPSVRVEARVAASRDLSGMIDDGLLDLALVFDEPKTRPGTVVRRVDLVWLAAREFVPPTAGEPWPLILFEGSCTFRDRAIEALDERHIPWRVVYTCPGLSGLHAAARAGLGVSVRIEDDGREGLRILGKREGLPTLGSACLKLITATETLPAVAEELADSLRAACALSGGRMRPTGTWLDL</sequence>
<dbReference type="Pfam" id="PF03466">
    <property type="entry name" value="LysR_substrate"/>
    <property type="match status" value="1"/>
</dbReference>
<dbReference type="InterPro" id="IPR036388">
    <property type="entry name" value="WH-like_DNA-bd_sf"/>
</dbReference>
<keyword evidence="3" id="KW-0238">DNA-binding</keyword>
<keyword evidence="4" id="KW-0804">Transcription</keyword>
<evidence type="ECO:0000256" key="1">
    <source>
        <dbReference type="ARBA" id="ARBA00009437"/>
    </source>
</evidence>
<comment type="similarity">
    <text evidence="1">Belongs to the LysR transcriptional regulatory family.</text>
</comment>
<dbReference type="InterPro" id="IPR036390">
    <property type="entry name" value="WH_DNA-bd_sf"/>
</dbReference>
<dbReference type="SUPFAM" id="SSF53850">
    <property type="entry name" value="Periplasmic binding protein-like II"/>
    <property type="match status" value="1"/>
</dbReference>